<protein>
    <submittedName>
        <fullName evidence="1">Uncharacterized protein</fullName>
    </submittedName>
</protein>
<reference evidence="1" key="3">
    <citation type="submission" date="2022-06" db="EMBL/GenBank/DDBJ databases">
        <title>Resources to Facilitate Use of the Altered Schaedler Flora (ASF) Mouse Model to Study Microbiome Function.</title>
        <authorList>
            <person name="Proctor A."/>
            <person name="Parvinroo S."/>
            <person name="Richie T."/>
            <person name="Jia X."/>
            <person name="Lee S.T.M."/>
            <person name="Karp P.D."/>
            <person name="Paley S."/>
            <person name="Kostic A.D."/>
            <person name="Pierre J.F."/>
            <person name="Wannemuehler M.J."/>
            <person name="Phillips G.J."/>
        </authorList>
    </citation>
    <scope>NUCLEOTIDE SEQUENCE</scope>
    <source>
        <strain evidence="1">ASF457</strain>
    </source>
</reference>
<dbReference type="KEGG" id="msch:N508_001615"/>
<dbReference type="AlphaFoldDB" id="V2QC29"/>
<evidence type="ECO:0000313" key="1">
    <source>
        <dbReference type="EMBL" id="USF24527.1"/>
    </source>
</evidence>
<organism evidence="1 2">
    <name type="scientific">Mucispirillum schaedleri ASF457</name>
    <dbReference type="NCBI Taxonomy" id="1379858"/>
    <lineage>
        <taxon>Bacteria</taxon>
        <taxon>Pseudomonadati</taxon>
        <taxon>Deferribacterota</taxon>
        <taxon>Deferribacteres</taxon>
        <taxon>Deferribacterales</taxon>
        <taxon>Mucispirillaceae</taxon>
        <taxon>Mucispirillum</taxon>
    </lineage>
</organism>
<proteinExistence type="predicted"/>
<evidence type="ECO:0000313" key="2">
    <source>
        <dbReference type="Proteomes" id="UP000017429"/>
    </source>
</evidence>
<reference evidence="1" key="2">
    <citation type="submission" date="2022-05" db="EMBL/GenBank/DDBJ databases">
        <authorList>
            <person name="Proctor A.L."/>
            <person name="Phillips G.J."/>
            <person name="Wannemuehler M.J."/>
        </authorList>
    </citation>
    <scope>NUCLEOTIDE SEQUENCE</scope>
    <source>
        <strain evidence="1">ASF457</strain>
    </source>
</reference>
<gene>
    <name evidence="1" type="ORF">N508_001615</name>
</gene>
<dbReference type="EMBL" id="CP097562">
    <property type="protein sequence ID" value="USF24527.1"/>
    <property type="molecule type" value="Genomic_DNA"/>
</dbReference>
<name>V2QC29_9BACT</name>
<accession>V2QC29</accession>
<sequence length="71" mass="8254">MRNNHNNYAELRVIIDKNKKVYSKINGDISSLIFMHNAALHEILKLLEKELKDGGIDFFKDVMLSTYSELI</sequence>
<keyword evidence="2" id="KW-1185">Reference proteome</keyword>
<reference evidence="1" key="1">
    <citation type="journal article" date="2014" name="Genome Announc.">
        <title>Draft genome sequences of the altered schaedler flora, a defined bacterial community from gnotobiotic mice.</title>
        <authorList>
            <person name="Wannemuehler M.J."/>
            <person name="Overstreet A.M."/>
            <person name="Ward D.V."/>
            <person name="Phillips G.J."/>
        </authorList>
    </citation>
    <scope>NUCLEOTIDE SEQUENCE</scope>
    <source>
        <strain evidence="1">ASF457</strain>
    </source>
</reference>
<dbReference type="Proteomes" id="UP000017429">
    <property type="component" value="Chromosome"/>
</dbReference>
<dbReference type="RefSeq" id="WP_023275903.1">
    <property type="nucleotide sequence ID" value="NZ_CP097562.1"/>
</dbReference>